<sequence>MEIIRDSIFHCSGQESILEERDWDIKAKLGGSLGMRGESRSSFTFGGFLELQFHHHHLHHHHHQWKRYGVTNFHSMANYPCLDDWKRHGIMPDDSRNHLTVDHPSHGDYNKSIKHYEKEALIIQTQEYYETKKRMEDEDPSLPKIKIADLKYDTDPPNRRTPSCTLLDWALIEVERERFSDNEIPRLEDLPRSCRQRYHPADNTVLQGTTYLNTGMPLCKIGSRTGFTEGRLGALHLTDLQSWSKNQDGSWNKVRGSPHEVFPIAPRETFGDPGDSGAIIMDRNGSFVGLYVGECIETGTSYFMEASDLFHDIKTITGATSVRVS</sequence>
<keyword evidence="2" id="KW-1185">Reference proteome</keyword>
<dbReference type="AlphaFoldDB" id="F2RNZ0"/>
<reference evidence="2" key="1">
    <citation type="journal article" date="2012" name="MBio">
        <title>Comparative genome analysis of Trichophyton rubrum and related dermatophytes reveals candidate genes involved in infection.</title>
        <authorList>
            <person name="Martinez D.A."/>
            <person name="Oliver B.G."/>
            <person name="Graeser Y."/>
            <person name="Goldberg J.M."/>
            <person name="Li W."/>
            <person name="Martinez-Rossi N.M."/>
            <person name="Monod M."/>
            <person name="Shelest E."/>
            <person name="Barton R.C."/>
            <person name="Birch E."/>
            <person name="Brakhage A.A."/>
            <person name="Chen Z."/>
            <person name="Gurr S.J."/>
            <person name="Heiman D."/>
            <person name="Heitman J."/>
            <person name="Kosti I."/>
            <person name="Rossi A."/>
            <person name="Saif S."/>
            <person name="Samalova M."/>
            <person name="Saunders C.W."/>
            <person name="Shea T."/>
            <person name="Summerbell R.C."/>
            <person name="Xu J."/>
            <person name="Young S."/>
            <person name="Zeng Q."/>
            <person name="Birren B.W."/>
            <person name="Cuomo C.A."/>
            <person name="White T.C."/>
        </authorList>
    </citation>
    <scope>NUCLEOTIDE SEQUENCE [LARGE SCALE GENOMIC DNA]</scope>
    <source>
        <strain evidence="2">CBS 112818</strain>
    </source>
</reference>
<dbReference type="EMBL" id="GG698478">
    <property type="protein sequence ID" value="EGD93046.1"/>
    <property type="molecule type" value="Genomic_DNA"/>
</dbReference>
<dbReference type="HOGENOM" id="CLU_960394_0_0_1"/>
<gene>
    <name evidence="1" type="ORF">TESG_00603</name>
</gene>
<name>F2RNZ0_TRIT1</name>
<evidence type="ECO:0008006" key="3">
    <source>
        <dbReference type="Google" id="ProtNLM"/>
    </source>
</evidence>
<proteinExistence type="predicted"/>
<organism evidence="1 2">
    <name type="scientific">Trichophyton tonsurans (strain CBS 112818)</name>
    <name type="common">Scalp ringworm fungus</name>
    <dbReference type="NCBI Taxonomy" id="647933"/>
    <lineage>
        <taxon>Eukaryota</taxon>
        <taxon>Fungi</taxon>
        <taxon>Dikarya</taxon>
        <taxon>Ascomycota</taxon>
        <taxon>Pezizomycotina</taxon>
        <taxon>Eurotiomycetes</taxon>
        <taxon>Eurotiomycetidae</taxon>
        <taxon>Onygenales</taxon>
        <taxon>Arthrodermataceae</taxon>
        <taxon>Trichophyton</taxon>
    </lineage>
</organism>
<evidence type="ECO:0000313" key="1">
    <source>
        <dbReference type="EMBL" id="EGD93046.1"/>
    </source>
</evidence>
<protein>
    <recommendedName>
        <fullName evidence="3">Peptidase S1 domain-containing protein</fullName>
    </recommendedName>
</protein>
<dbReference type="SUPFAM" id="SSF50494">
    <property type="entry name" value="Trypsin-like serine proteases"/>
    <property type="match status" value="1"/>
</dbReference>
<dbReference type="OrthoDB" id="5424209at2759"/>
<accession>F2RNZ0</accession>
<dbReference type="InterPro" id="IPR009003">
    <property type="entry name" value="Peptidase_S1_PA"/>
</dbReference>
<dbReference type="Proteomes" id="UP000009172">
    <property type="component" value="Unassembled WGS sequence"/>
</dbReference>
<evidence type="ECO:0000313" key="2">
    <source>
        <dbReference type="Proteomes" id="UP000009172"/>
    </source>
</evidence>